<evidence type="ECO:0000313" key="1">
    <source>
        <dbReference type="EMBL" id="KAJ7386817.1"/>
    </source>
</evidence>
<dbReference type="AlphaFoldDB" id="A0A9X0D4B1"/>
<protein>
    <submittedName>
        <fullName evidence="1">Uncharacterized protein</fullName>
    </submittedName>
</protein>
<dbReference type="OrthoDB" id="5950654at2759"/>
<dbReference type="EMBL" id="MU825875">
    <property type="protein sequence ID" value="KAJ7386817.1"/>
    <property type="molecule type" value="Genomic_DNA"/>
</dbReference>
<dbReference type="Proteomes" id="UP001163046">
    <property type="component" value="Unassembled WGS sequence"/>
</dbReference>
<organism evidence="1 2">
    <name type="scientific">Desmophyllum pertusum</name>
    <dbReference type="NCBI Taxonomy" id="174260"/>
    <lineage>
        <taxon>Eukaryota</taxon>
        <taxon>Metazoa</taxon>
        <taxon>Cnidaria</taxon>
        <taxon>Anthozoa</taxon>
        <taxon>Hexacorallia</taxon>
        <taxon>Scleractinia</taxon>
        <taxon>Caryophylliina</taxon>
        <taxon>Caryophylliidae</taxon>
        <taxon>Desmophyllum</taxon>
    </lineage>
</organism>
<comment type="caution">
    <text evidence="1">The sequence shown here is derived from an EMBL/GenBank/DDBJ whole genome shotgun (WGS) entry which is preliminary data.</text>
</comment>
<proteinExistence type="predicted"/>
<gene>
    <name evidence="1" type="ORF">OS493_006847</name>
</gene>
<accession>A0A9X0D4B1</accession>
<keyword evidence="2" id="KW-1185">Reference proteome</keyword>
<evidence type="ECO:0000313" key="2">
    <source>
        <dbReference type="Proteomes" id="UP001163046"/>
    </source>
</evidence>
<reference evidence="1" key="1">
    <citation type="submission" date="2023-01" db="EMBL/GenBank/DDBJ databases">
        <title>Genome assembly of the deep-sea coral Lophelia pertusa.</title>
        <authorList>
            <person name="Herrera S."/>
            <person name="Cordes E."/>
        </authorList>
    </citation>
    <scope>NUCLEOTIDE SEQUENCE</scope>
    <source>
        <strain evidence="1">USNM1676648</strain>
        <tissue evidence="1">Polyp</tissue>
    </source>
</reference>
<sequence>MLKSMTQRADISPHLNVETRQIKALTGHRSDNSIESYCQRPTLDQFKQMSSALTAFVHGGEGSANPGNTMSIGAEEIPIEEIPTEEIQAKEIPPEEIPADSRSPSIGAIPINTSHENFFQSGLNPGAILPSGNFHGCTFTFNVNVNNKK</sequence>
<name>A0A9X0D4B1_9CNID</name>